<dbReference type="PANTHER" id="PTHR40469:SF2">
    <property type="entry name" value="GALACTOSE-BINDING DOMAIN-LIKE SUPERFAMILY PROTEIN"/>
    <property type="match status" value="1"/>
</dbReference>
<evidence type="ECO:0000259" key="1">
    <source>
        <dbReference type="Pfam" id="PF06283"/>
    </source>
</evidence>
<accession>A0A2R5F0F9</accession>
<proteinExistence type="predicted"/>
<dbReference type="SUPFAM" id="SSF52317">
    <property type="entry name" value="Class I glutamine amidotransferase-like"/>
    <property type="match status" value="1"/>
</dbReference>
<name>A0A2R5F0F9_9BACL</name>
<comment type="caution">
    <text evidence="2">The sequence shown here is derived from an EMBL/GenBank/DDBJ whole genome shotgun (WGS) entry which is preliminary data.</text>
</comment>
<dbReference type="Pfam" id="PF06283">
    <property type="entry name" value="ThuA"/>
    <property type="match status" value="1"/>
</dbReference>
<dbReference type="PANTHER" id="PTHR40469">
    <property type="entry name" value="SECRETED GLYCOSYL HYDROLASE"/>
    <property type="match status" value="1"/>
</dbReference>
<organism evidence="2 3">
    <name type="scientific">Paenibacillus agaridevorans</name>
    <dbReference type="NCBI Taxonomy" id="171404"/>
    <lineage>
        <taxon>Bacteria</taxon>
        <taxon>Bacillati</taxon>
        <taxon>Bacillota</taxon>
        <taxon>Bacilli</taxon>
        <taxon>Bacillales</taxon>
        <taxon>Paenibacillaceae</taxon>
        <taxon>Paenibacillus</taxon>
    </lineage>
</organism>
<dbReference type="AlphaFoldDB" id="A0A2R5F0F9"/>
<dbReference type="EMBL" id="BDQX01000192">
    <property type="protein sequence ID" value="GBG09064.1"/>
    <property type="molecule type" value="Genomic_DNA"/>
</dbReference>
<evidence type="ECO:0000313" key="2">
    <source>
        <dbReference type="EMBL" id="GBG09064.1"/>
    </source>
</evidence>
<feature type="domain" description="ThuA-like" evidence="1">
    <location>
        <begin position="30"/>
        <end position="208"/>
    </location>
</feature>
<dbReference type="Gene3D" id="3.40.50.880">
    <property type="match status" value="1"/>
</dbReference>
<protein>
    <recommendedName>
        <fullName evidence="1">ThuA-like domain-containing protein</fullName>
    </recommendedName>
</protein>
<dbReference type="Proteomes" id="UP000245202">
    <property type="component" value="Unassembled WGS sequence"/>
</dbReference>
<dbReference type="RefSeq" id="WP_258235047.1">
    <property type="nucleotide sequence ID" value="NZ_BDQX01000192.1"/>
</dbReference>
<gene>
    <name evidence="2" type="ORF">PAT3040_03689</name>
</gene>
<dbReference type="InterPro" id="IPR029062">
    <property type="entry name" value="Class_I_gatase-like"/>
</dbReference>
<sequence>MNTIKALALGHYEDAKYHPFQGVDKELELIFKERIDVACTDRYDKLETSELAKYRLFISYAEFMEEQPLPATQVAALLSYVANGGGLLAIHNGISLQRNDELACMLGGRFTSHPPLTTLPITPTDNDHPILRGLDSFAIDDEPYRFDMNPLMTTNVLAEYEHEGRRWPAAWAHSYGLGRVVYLMPGHGLSSFRVEAYRRFILNAGLWAAGQEV</sequence>
<dbReference type="InterPro" id="IPR029010">
    <property type="entry name" value="ThuA-like"/>
</dbReference>
<reference evidence="2 3" key="1">
    <citation type="submission" date="2017-08" db="EMBL/GenBank/DDBJ databases">
        <title>Substantial Increase in Enzyme Production by Combined Drug-Resistance Mutations in Paenibacillus agaridevorans.</title>
        <authorList>
            <person name="Tanaka Y."/>
            <person name="Funane K."/>
            <person name="Hosaka T."/>
            <person name="Shiwa Y."/>
            <person name="Fujita N."/>
            <person name="Miyazaki T."/>
            <person name="Yoshikawa H."/>
            <person name="Murakami K."/>
            <person name="Kasahara K."/>
            <person name="Inaoka T."/>
            <person name="Hiraga Y."/>
            <person name="Ochi K."/>
        </authorList>
    </citation>
    <scope>NUCLEOTIDE SEQUENCE [LARGE SCALE GENOMIC DNA]</scope>
    <source>
        <strain evidence="2 3">T-3040</strain>
    </source>
</reference>
<evidence type="ECO:0000313" key="3">
    <source>
        <dbReference type="Proteomes" id="UP000245202"/>
    </source>
</evidence>
<keyword evidence="3" id="KW-1185">Reference proteome</keyword>